<organism evidence="1 2">
    <name type="scientific">Crucibulum laeve</name>
    <dbReference type="NCBI Taxonomy" id="68775"/>
    <lineage>
        <taxon>Eukaryota</taxon>
        <taxon>Fungi</taxon>
        <taxon>Dikarya</taxon>
        <taxon>Basidiomycota</taxon>
        <taxon>Agaricomycotina</taxon>
        <taxon>Agaricomycetes</taxon>
        <taxon>Agaricomycetidae</taxon>
        <taxon>Agaricales</taxon>
        <taxon>Agaricineae</taxon>
        <taxon>Nidulariaceae</taxon>
        <taxon>Crucibulum</taxon>
    </lineage>
</organism>
<accession>A0A5C3MB16</accession>
<keyword evidence="2" id="KW-1185">Reference proteome</keyword>
<evidence type="ECO:0000313" key="1">
    <source>
        <dbReference type="EMBL" id="TFK41656.1"/>
    </source>
</evidence>
<reference evidence="1 2" key="1">
    <citation type="journal article" date="2019" name="Nat. Ecol. Evol.">
        <title>Megaphylogeny resolves global patterns of mushroom evolution.</title>
        <authorList>
            <person name="Varga T."/>
            <person name="Krizsan K."/>
            <person name="Foldi C."/>
            <person name="Dima B."/>
            <person name="Sanchez-Garcia M."/>
            <person name="Sanchez-Ramirez S."/>
            <person name="Szollosi G.J."/>
            <person name="Szarkandi J.G."/>
            <person name="Papp V."/>
            <person name="Albert L."/>
            <person name="Andreopoulos W."/>
            <person name="Angelini C."/>
            <person name="Antonin V."/>
            <person name="Barry K.W."/>
            <person name="Bougher N.L."/>
            <person name="Buchanan P."/>
            <person name="Buyck B."/>
            <person name="Bense V."/>
            <person name="Catcheside P."/>
            <person name="Chovatia M."/>
            <person name="Cooper J."/>
            <person name="Damon W."/>
            <person name="Desjardin D."/>
            <person name="Finy P."/>
            <person name="Geml J."/>
            <person name="Haridas S."/>
            <person name="Hughes K."/>
            <person name="Justo A."/>
            <person name="Karasinski D."/>
            <person name="Kautmanova I."/>
            <person name="Kiss B."/>
            <person name="Kocsube S."/>
            <person name="Kotiranta H."/>
            <person name="LaButti K.M."/>
            <person name="Lechner B.E."/>
            <person name="Liimatainen K."/>
            <person name="Lipzen A."/>
            <person name="Lukacs Z."/>
            <person name="Mihaltcheva S."/>
            <person name="Morgado L.N."/>
            <person name="Niskanen T."/>
            <person name="Noordeloos M.E."/>
            <person name="Ohm R.A."/>
            <person name="Ortiz-Santana B."/>
            <person name="Ovrebo C."/>
            <person name="Racz N."/>
            <person name="Riley R."/>
            <person name="Savchenko A."/>
            <person name="Shiryaev A."/>
            <person name="Soop K."/>
            <person name="Spirin V."/>
            <person name="Szebenyi C."/>
            <person name="Tomsovsky M."/>
            <person name="Tulloss R.E."/>
            <person name="Uehling J."/>
            <person name="Grigoriev I.V."/>
            <person name="Vagvolgyi C."/>
            <person name="Papp T."/>
            <person name="Martin F.M."/>
            <person name="Miettinen O."/>
            <person name="Hibbett D.S."/>
            <person name="Nagy L.G."/>
        </authorList>
    </citation>
    <scope>NUCLEOTIDE SEQUENCE [LARGE SCALE GENOMIC DNA]</scope>
    <source>
        <strain evidence="1 2">CBS 166.37</strain>
    </source>
</reference>
<protein>
    <submittedName>
        <fullName evidence="1">Uncharacterized protein</fullName>
    </submittedName>
</protein>
<evidence type="ECO:0000313" key="2">
    <source>
        <dbReference type="Proteomes" id="UP000308652"/>
    </source>
</evidence>
<dbReference type="Proteomes" id="UP000308652">
    <property type="component" value="Unassembled WGS sequence"/>
</dbReference>
<sequence length="182" mass="21465">MRFFAVRHVCKILRQQKHFYPFSPPFLHLLFHFMRLGSWGLGTLTNRRSRRNASAPINKFAWRLQVLASFGYWMTCFLGRAHRLINLLPSFPSNGIRIYKSRPSSNSVANLQYQYIYQENDNIRDQRYNAGYLIIPIASFICRVRVPTEIELQLCHIFVNCLPLRAYNCKYTNLRSEIGETP</sequence>
<proteinExistence type="predicted"/>
<dbReference type="EMBL" id="ML213594">
    <property type="protein sequence ID" value="TFK41656.1"/>
    <property type="molecule type" value="Genomic_DNA"/>
</dbReference>
<dbReference type="AlphaFoldDB" id="A0A5C3MB16"/>
<name>A0A5C3MB16_9AGAR</name>
<gene>
    <name evidence="1" type="ORF">BDQ12DRAFT_392019</name>
</gene>